<keyword evidence="3" id="KW-1185">Reference proteome</keyword>
<proteinExistence type="predicted"/>
<gene>
    <name evidence="2" type="ORF">SAMN04487998_2724</name>
</gene>
<keyword evidence="1" id="KW-0732">Signal</keyword>
<feature type="signal peptide" evidence="1">
    <location>
        <begin position="1"/>
        <end position="21"/>
    </location>
</feature>
<dbReference type="Proteomes" id="UP000198697">
    <property type="component" value="Unassembled WGS sequence"/>
</dbReference>
<evidence type="ECO:0000313" key="3">
    <source>
        <dbReference type="Proteomes" id="UP000198697"/>
    </source>
</evidence>
<protein>
    <submittedName>
        <fullName evidence="2">Uncharacterized protein</fullName>
    </submittedName>
</protein>
<feature type="chain" id="PRO_5011617572" evidence="1">
    <location>
        <begin position="22"/>
        <end position="148"/>
    </location>
</feature>
<accession>A0A1I0H568</accession>
<reference evidence="3" key="1">
    <citation type="submission" date="2016-10" db="EMBL/GenBank/DDBJ databases">
        <authorList>
            <person name="Varghese N."/>
            <person name="Submissions S."/>
        </authorList>
    </citation>
    <scope>NUCLEOTIDE SEQUENCE [LARGE SCALE GENOMIC DNA]</scope>
    <source>
        <strain evidence="3">DSM 15310</strain>
    </source>
</reference>
<name>A0A1I0H568_9BACT</name>
<dbReference type="PROSITE" id="PS51257">
    <property type="entry name" value="PROKAR_LIPOPROTEIN"/>
    <property type="match status" value="1"/>
</dbReference>
<organism evidence="2 3">
    <name type="scientific">Hymenobacter actinosclerus</name>
    <dbReference type="NCBI Taxonomy" id="82805"/>
    <lineage>
        <taxon>Bacteria</taxon>
        <taxon>Pseudomonadati</taxon>
        <taxon>Bacteroidota</taxon>
        <taxon>Cytophagia</taxon>
        <taxon>Cytophagales</taxon>
        <taxon>Hymenobacteraceae</taxon>
        <taxon>Hymenobacter</taxon>
    </lineage>
</organism>
<dbReference type="AlphaFoldDB" id="A0A1I0H568"/>
<sequence length="148" mass="15461">MKNLLPGVGSLLLALGCVALSSCDDSEPSIAPVTPAVPVSLQLGMNGYSAEPATAARFGIAATQEDAQKGRGTLLTGKINYADTKGGKETKPFSLADQPKGTKRWVYISSAHKPTGNQTITLSWNISDMLTLNASSADTIVVKELLVQ</sequence>
<evidence type="ECO:0000313" key="2">
    <source>
        <dbReference type="EMBL" id="SET77981.1"/>
    </source>
</evidence>
<dbReference type="EMBL" id="FOHS01000003">
    <property type="protein sequence ID" value="SET77981.1"/>
    <property type="molecule type" value="Genomic_DNA"/>
</dbReference>
<evidence type="ECO:0000256" key="1">
    <source>
        <dbReference type="SAM" id="SignalP"/>
    </source>
</evidence>